<evidence type="ECO:0000256" key="5">
    <source>
        <dbReference type="ARBA" id="ARBA00023242"/>
    </source>
</evidence>
<comment type="similarity">
    <text evidence="6">Belongs to the BRMS1 family.</text>
</comment>
<reference evidence="8 9" key="1">
    <citation type="submission" date="2023-11" db="EMBL/GenBank/DDBJ databases">
        <title>Halocaridina rubra genome assembly.</title>
        <authorList>
            <person name="Smith C."/>
        </authorList>
    </citation>
    <scope>NUCLEOTIDE SEQUENCE [LARGE SCALE GENOMIC DNA]</scope>
    <source>
        <strain evidence="8">EP-1</strain>
        <tissue evidence="8">Whole</tissue>
    </source>
</reference>
<dbReference type="FunFam" id="1.20.5.1500:FF:000002">
    <property type="entry name" value="breast cancer metastasis-suppressor 1-like protein-A"/>
    <property type="match status" value="1"/>
</dbReference>
<protein>
    <submittedName>
        <fullName evidence="8">Breast cancer metastasis-suppressor 1-like protein</fullName>
    </submittedName>
</protein>
<feature type="compositionally biased region" description="Acidic residues" evidence="7">
    <location>
        <begin position="40"/>
        <end position="52"/>
    </location>
</feature>
<dbReference type="AlphaFoldDB" id="A0AAN8WHD4"/>
<dbReference type="Gene3D" id="1.20.5.1500">
    <property type="match status" value="1"/>
</dbReference>
<dbReference type="InterPro" id="IPR013907">
    <property type="entry name" value="Sds3"/>
</dbReference>
<dbReference type="GO" id="GO:0005654">
    <property type="term" value="C:nucleoplasm"/>
    <property type="evidence" value="ECO:0007669"/>
    <property type="project" value="UniProtKB-ARBA"/>
</dbReference>
<dbReference type="Pfam" id="PF08598">
    <property type="entry name" value="Sds3"/>
    <property type="match status" value="1"/>
</dbReference>
<organism evidence="8 9">
    <name type="scientific">Halocaridina rubra</name>
    <name type="common">Hawaiian red shrimp</name>
    <dbReference type="NCBI Taxonomy" id="373956"/>
    <lineage>
        <taxon>Eukaryota</taxon>
        <taxon>Metazoa</taxon>
        <taxon>Ecdysozoa</taxon>
        <taxon>Arthropoda</taxon>
        <taxon>Crustacea</taxon>
        <taxon>Multicrustacea</taxon>
        <taxon>Malacostraca</taxon>
        <taxon>Eumalacostraca</taxon>
        <taxon>Eucarida</taxon>
        <taxon>Decapoda</taxon>
        <taxon>Pleocyemata</taxon>
        <taxon>Caridea</taxon>
        <taxon>Atyoidea</taxon>
        <taxon>Atyidae</taxon>
        <taxon>Halocaridina</taxon>
    </lineage>
</organism>
<feature type="region of interest" description="Disordered" evidence="7">
    <location>
        <begin position="1"/>
        <end position="55"/>
    </location>
</feature>
<keyword evidence="3" id="KW-0805">Transcription regulation</keyword>
<evidence type="ECO:0000256" key="4">
    <source>
        <dbReference type="ARBA" id="ARBA00023163"/>
    </source>
</evidence>
<keyword evidence="9" id="KW-1185">Reference proteome</keyword>
<evidence type="ECO:0000256" key="3">
    <source>
        <dbReference type="ARBA" id="ARBA00023015"/>
    </source>
</evidence>
<comment type="subcellular location">
    <subcellularLocation>
        <location evidence="1">Nucleus</location>
    </subcellularLocation>
</comment>
<keyword evidence="2" id="KW-0678">Repressor</keyword>
<gene>
    <name evidence="8" type="primary">BRMS1L</name>
    <name evidence="8" type="ORF">SK128_027858</name>
</gene>
<dbReference type="PANTHER" id="PTHR21964">
    <property type="entry name" value="BREAST CANCER METASTASIS-SUPPRESSOR 1"/>
    <property type="match status" value="1"/>
</dbReference>
<dbReference type="Proteomes" id="UP001381693">
    <property type="component" value="Unassembled WGS sequence"/>
</dbReference>
<evidence type="ECO:0000256" key="7">
    <source>
        <dbReference type="SAM" id="MobiDB-lite"/>
    </source>
</evidence>
<comment type="caution">
    <text evidence="8">The sequence shown here is derived from an EMBL/GenBank/DDBJ whole genome shotgun (WGS) entry which is preliminary data.</text>
</comment>
<dbReference type="GO" id="GO:0010468">
    <property type="term" value="P:regulation of gene expression"/>
    <property type="evidence" value="ECO:0007669"/>
    <property type="project" value="UniProtKB-ARBA"/>
</dbReference>
<feature type="compositionally biased region" description="Acidic residues" evidence="7">
    <location>
        <begin position="14"/>
        <end position="26"/>
    </location>
</feature>
<evidence type="ECO:0000256" key="1">
    <source>
        <dbReference type="ARBA" id="ARBA00004123"/>
    </source>
</evidence>
<evidence type="ECO:0000313" key="8">
    <source>
        <dbReference type="EMBL" id="KAK7066360.1"/>
    </source>
</evidence>
<name>A0AAN8WHD4_HALRR</name>
<accession>A0AAN8WHD4</accession>
<feature type="compositionally biased region" description="Low complexity" evidence="7">
    <location>
        <begin position="27"/>
        <end position="39"/>
    </location>
</feature>
<dbReference type="EMBL" id="JAXCGZ010019245">
    <property type="protein sequence ID" value="KAK7066360.1"/>
    <property type="molecule type" value="Genomic_DNA"/>
</dbReference>
<sequence length="327" mass="38001">MPGVKRHRDHNESDNDDGDQDQESDSEGSSMDESISSDGSESDDSSELDEEECDRRRGEYLADLSDLEQQFSLLREQLYRERVTQVEAKLEEVRIGQATEYLMPLEELQEAMRVRLEVACILRQYRLQNIQNKYEAEVMAAKQNFENEKVMLWDMIESELEEKIRRLEEDRNNVDVTSQVWAEQNLCRKRRHLRQGSNSSTDRRRKKPTTVSGPYIVYMLKEADIVDDWTTIKKALTASKRKTKYTILNRFNRESQNRRDALLPLAPSESCNCELAFFLPLISVRVVDFVDVFSGVEFQSEEKGFSSCVPEFVELKPGNIEKGLTML</sequence>
<keyword evidence="5" id="KW-0539">Nucleus</keyword>
<evidence type="ECO:0000256" key="2">
    <source>
        <dbReference type="ARBA" id="ARBA00022491"/>
    </source>
</evidence>
<evidence type="ECO:0000313" key="9">
    <source>
        <dbReference type="Proteomes" id="UP001381693"/>
    </source>
</evidence>
<dbReference type="SMART" id="SM01401">
    <property type="entry name" value="Sds3"/>
    <property type="match status" value="1"/>
</dbReference>
<proteinExistence type="inferred from homology"/>
<keyword evidence="4" id="KW-0804">Transcription</keyword>
<evidence type="ECO:0000256" key="6">
    <source>
        <dbReference type="ARBA" id="ARBA00038256"/>
    </source>
</evidence>